<accession>A0ABQ8UV87</accession>
<gene>
    <name evidence="12" type="ORF">PAPYR_2883</name>
</gene>
<dbReference type="InterPro" id="IPR023358">
    <property type="entry name" value="Peptidase_M18_dom2"/>
</dbReference>
<evidence type="ECO:0000256" key="4">
    <source>
        <dbReference type="ARBA" id="ARBA00011965"/>
    </source>
</evidence>
<evidence type="ECO:0000256" key="10">
    <source>
        <dbReference type="ARBA" id="ARBA00023049"/>
    </source>
</evidence>
<dbReference type="Gene3D" id="2.30.250.10">
    <property type="entry name" value="Aminopeptidase i, Domain 2"/>
    <property type="match status" value="1"/>
</dbReference>
<organism evidence="12 13">
    <name type="scientific">Paratrimastix pyriformis</name>
    <dbReference type="NCBI Taxonomy" id="342808"/>
    <lineage>
        <taxon>Eukaryota</taxon>
        <taxon>Metamonada</taxon>
        <taxon>Preaxostyla</taxon>
        <taxon>Paratrimastigidae</taxon>
        <taxon>Paratrimastix</taxon>
    </lineage>
</organism>
<dbReference type="PANTHER" id="PTHR28570:SF3">
    <property type="entry name" value="ASPARTYL AMINOPEPTIDASE"/>
    <property type="match status" value="1"/>
</dbReference>
<dbReference type="Pfam" id="PF02127">
    <property type="entry name" value="Peptidase_M18"/>
    <property type="match status" value="1"/>
</dbReference>
<dbReference type="Proteomes" id="UP001141327">
    <property type="component" value="Unassembled WGS sequence"/>
</dbReference>
<evidence type="ECO:0000256" key="5">
    <source>
        <dbReference type="ARBA" id="ARBA00022438"/>
    </source>
</evidence>
<evidence type="ECO:0000256" key="11">
    <source>
        <dbReference type="RuleBase" id="RU004386"/>
    </source>
</evidence>
<evidence type="ECO:0000256" key="7">
    <source>
        <dbReference type="ARBA" id="ARBA00022723"/>
    </source>
</evidence>
<protein>
    <recommendedName>
        <fullName evidence="4">aspartyl aminopeptidase</fullName>
        <ecNumber evidence="4">3.4.11.21</ecNumber>
    </recommendedName>
</protein>
<name>A0ABQ8UV87_9EUKA</name>
<dbReference type="EC" id="3.4.11.21" evidence="4"/>
<keyword evidence="10 11" id="KW-0482">Metalloprotease</keyword>
<keyword evidence="9 11" id="KW-0862">Zinc</keyword>
<keyword evidence="7 11" id="KW-0479">Metal-binding</keyword>
<dbReference type="GO" id="GO:0004177">
    <property type="term" value="F:aminopeptidase activity"/>
    <property type="evidence" value="ECO:0007669"/>
    <property type="project" value="UniProtKB-KW"/>
</dbReference>
<dbReference type="Gene3D" id="3.40.630.10">
    <property type="entry name" value="Zn peptidases"/>
    <property type="match status" value="1"/>
</dbReference>
<evidence type="ECO:0000313" key="12">
    <source>
        <dbReference type="EMBL" id="KAJ4460665.1"/>
    </source>
</evidence>
<comment type="caution">
    <text evidence="12">The sequence shown here is derived from an EMBL/GenBank/DDBJ whole genome shotgun (WGS) entry which is preliminary data.</text>
</comment>
<evidence type="ECO:0000256" key="1">
    <source>
        <dbReference type="ARBA" id="ARBA00001335"/>
    </source>
</evidence>
<keyword evidence="5 11" id="KW-0031">Aminopeptidase</keyword>
<evidence type="ECO:0000256" key="2">
    <source>
        <dbReference type="ARBA" id="ARBA00001947"/>
    </source>
</evidence>
<dbReference type="NCBIfam" id="NF002759">
    <property type="entry name" value="PRK02813.1"/>
    <property type="match status" value="1"/>
</dbReference>
<keyword evidence="13" id="KW-1185">Reference proteome</keyword>
<comment type="cofactor">
    <cofactor evidence="2">
        <name>Zn(2+)</name>
        <dbReference type="ChEBI" id="CHEBI:29105"/>
    </cofactor>
</comment>
<evidence type="ECO:0000256" key="8">
    <source>
        <dbReference type="ARBA" id="ARBA00022801"/>
    </source>
</evidence>
<dbReference type="PANTHER" id="PTHR28570">
    <property type="entry name" value="ASPARTYL AMINOPEPTIDASE"/>
    <property type="match status" value="1"/>
</dbReference>
<dbReference type="SUPFAM" id="SSF53187">
    <property type="entry name" value="Zn-dependent exopeptidases"/>
    <property type="match status" value="1"/>
</dbReference>
<dbReference type="SUPFAM" id="SSF101821">
    <property type="entry name" value="Aminopeptidase/glucanase lid domain"/>
    <property type="match status" value="1"/>
</dbReference>
<evidence type="ECO:0000256" key="6">
    <source>
        <dbReference type="ARBA" id="ARBA00022670"/>
    </source>
</evidence>
<sequence length="445" mass="47973">MTSAQKFIEFLRESPSAYHCVLASKKMLVQAGFQELEESQAWNLVPSGKYFFTRGASVMAFALGGALQAGGSFKIIGAHTDCPTLKIKPNSAVNRSNCLSVGVQTYGGGVWTTWFDRDLSVAGRAVVSTPEGRFQVRPVNVHRPILRIPNLAIHLDREASKTFNPQTHLLPMLASAIKGSPAQTGSHEFHHPLLMRLVAEELQVPVTSIVDVDLSLYDCQGPVVGGALNEFIFGQHLDNAIMAYCGLDAFVGSMGSLATEQGVRMCCCFDHEEVGSRSAEGAEATTLYTLMSRILRATPAVAAAEGLLDRCIARSMVISADVAHALHPNYSSCQMGAGPVIKFDTCQRYSTGLVNSFVLTQLAAQANVPVQRFMVRNDSPCGSTIGPAIASGCQISTADLGIPILSMHSIREQAALDDIEHTLKLFQQFYEGYDQLAASIEQRSA</sequence>
<evidence type="ECO:0000313" key="13">
    <source>
        <dbReference type="Proteomes" id="UP001141327"/>
    </source>
</evidence>
<keyword evidence="6 11" id="KW-0645">Protease</keyword>
<dbReference type="CDD" id="cd05658">
    <property type="entry name" value="M18_DAP"/>
    <property type="match status" value="1"/>
</dbReference>
<dbReference type="PRINTS" id="PR00932">
    <property type="entry name" value="AMINO1PTASE"/>
</dbReference>
<evidence type="ECO:0000256" key="3">
    <source>
        <dbReference type="ARBA" id="ARBA00008290"/>
    </source>
</evidence>
<proteinExistence type="inferred from homology"/>
<comment type="similarity">
    <text evidence="3 11">Belongs to the peptidase M18 family.</text>
</comment>
<dbReference type="EMBL" id="JAPMOS010000011">
    <property type="protein sequence ID" value="KAJ4460665.1"/>
    <property type="molecule type" value="Genomic_DNA"/>
</dbReference>
<keyword evidence="8 11" id="KW-0378">Hydrolase</keyword>
<comment type="catalytic activity">
    <reaction evidence="1">
        <text>Release of an N-terminal aspartate or glutamate from a peptide, with a preference for aspartate.</text>
        <dbReference type="EC" id="3.4.11.21"/>
    </reaction>
</comment>
<evidence type="ECO:0000256" key="9">
    <source>
        <dbReference type="ARBA" id="ARBA00022833"/>
    </source>
</evidence>
<reference evidence="12" key="1">
    <citation type="journal article" date="2022" name="bioRxiv">
        <title>Genomics of Preaxostyla Flagellates Illuminates Evolutionary Transitions and the Path Towards Mitochondrial Loss.</title>
        <authorList>
            <person name="Novak L.V.F."/>
            <person name="Treitli S.C."/>
            <person name="Pyrih J."/>
            <person name="Halakuc P."/>
            <person name="Pipaliya S.V."/>
            <person name="Vacek V."/>
            <person name="Brzon O."/>
            <person name="Soukal P."/>
            <person name="Eme L."/>
            <person name="Dacks J.B."/>
            <person name="Karnkowska A."/>
            <person name="Elias M."/>
            <person name="Hampl V."/>
        </authorList>
    </citation>
    <scope>NUCLEOTIDE SEQUENCE</scope>
    <source>
        <strain evidence="12">RCP-MX</strain>
    </source>
</reference>
<dbReference type="InterPro" id="IPR001948">
    <property type="entry name" value="Peptidase_M18"/>
</dbReference>